<sequence>MRAEDTAKRWRMAVVRAKQKQARRGRCMATKREKIDDDIPMPTYFRFLALLALKIFSAEQVDVAVLEVALGGKFDATNVVEALVVCGISSLGYDHMEILGNMLGEIAREKAGIFKKGILAYTAPQPEEAMIFLKQRALELGVSLQDANPLEPHQLKDQHLGLHGEHQYVNAGLAVALASTWLKKQGHLDRIPLNQTGSLPDEFISGLSNASLQGRAQIVADSQENSKEDDKDYSLVFYLDGAHSPERVHFDLALFVPNQSQYNKLGSNSSAPAEPEQIDLSWQLTRQRVWEKLLHGDKGMSDTNSSETSQVFESLPLAVEWLRTNKGPAK</sequence>
<name>A0A8J5WQL2_ZIZPA</name>
<comment type="caution">
    <text evidence="4">The sequence shown here is derived from an EMBL/GenBank/DDBJ whole genome shotgun (WGS) entry which is preliminary data.</text>
</comment>
<evidence type="ECO:0000256" key="1">
    <source>
        <dbReference type="ARBA" id="ARBA00022598"/>
    </source>
</evidence>
<accession>A0A8J5WQL2</accession>
<proteinExistence type="predicted"/>
<keyword evidence="1" id="KW-0436">Ligase</keyword>
<keyword evidence="2" id="KW-0547">Nucleotide-binding</keyword>
<reference evidence="4" key="1">
    <citation type="journal article" date="2021" name="bioRxiv">
        <title>Whole Genome Assembly and Annotation of Northern Wild Rice, Zizania palustris L., Supports a Whole Genome Duplication in the Zizania Genus.</title>
        <authorList>
            <person name="Haas M."/>
            <person name="Kono T."/>
            <person name="Macchietto M."/>
            <person name="Millas R."/>
            <person name="McGilp L."/>
            <person name="Shao M."/>
            <person name="Duquette J."/>
            <person name="Hirsch C.N."/>
            <person name="Kimball J."/>
        </authorList>
    </citation>
    <scope>NUCLEOTIDE SEQUENCE</scope>
    <source>
        <tissue evidence="4">Fresh leaf tissue</tissue>
    </source>
</reference>
<dbReference type="GO" id="GO:0005829">
    <property type="term" value="C:cytosol"/>
    <property type="evidence" value="ECO:0007669"/>
    <property type="project" value="TreeGrafter"/>
</dbReference>
<dbReference type="GO" id="GO:0004326">
    <property type="term" value="F:tetrahydrofolylpolyglutamate synthase activity"/>
    <property type="evidence" value="ECO:0007669"/>
    <property type="project" value="InterPro"/>
</dbReference>
<reference evidence="4" key="2">
    <citation type="submission" date="2021-02" db="EMBL/GenBank/DDBJ databases">
        <authorList>
            <person name="Kimball J.A."/>
            <person name="Haas M.W."/>
            <person name="Macchietto M."/>
            <person name="Kono T."/>
            <person name="Duquette J."/>
            <person name="Shao M."/>
        </authorList>
    </citation>
    <scope>NUCLEOTIDE SEQUENCE</scope>
    <source>
        <tissue evidence="4">Fresh leaf tissue</tissue>
    </source>
</reference>
<evidence type="ECO:0000313" key="5">
    <source>
        <dbReference type="Proteomes" id="UP000729402"/>
    </source>
</evidence>
<dbReference type="GO" id="GO:0005524">
    <property type="term" value="F:ATP binding"/>
    <property type="evidence" value="ECO:0007669"/>
    <property type="project" value="UniProtKB-KW"/>
</dbReference>
<gene>
    <name evidence="4" type="ORF">GUJ93_ZPchr0013g37717</name>
</gene>
<dbReference type="Proteomes" id="UP000729402">
    <property type="component" value="Unassembled WGS sequence"/>
</dbReference>
<dbReference type="GO" id="GO:0005739">
    <property type="term" value="C:mitochondrion"/>
    <property type="evidence" value="ECO:0007669"/>
    <property type="project" value="TreeGrafter"/>
</dbReference>
<dbReference type="EMBL" id="JAAALK010000079">
    <property type="protein sequence ID" value="KAG8095805.1"/>
    <property type="molecule type" value="Genomic_DNA"/>
</dbReference>
<dbReference type="PANTHER" id="PTHR11136:SF16">
    <property type="entry name" value="FOLYLPOLYGLUTAMATE SYNTHASE"/>
    <property type="match status" value="1"/>
</dbReference>
<organism evidence="4 5">
    <name type="scientific">Zizania palustris</name>
    <name type="common">Northern wild rice</name>
    <dbReference type="NCBI Taxonomy" id="103762"/>
    <lineage>
        <taxon>Eukaryota</taxon>
        <taxon>Viridiplantae</taxon>
        <taxon>Streptophyta</taxon>
        <taxon>Embryophyta</taxon>
        <taxon>Tracheophyta</taxon>
        <taxon>Spermatophyta</taxon>
        <taxon>Magnoliopsida</taxon>
        <taxon>Liliopsida</taxon>
        <taxon>Poales</taxon>
        <taxon>Poaceae</taxon>
        <taxon>BOP clade</taxon>
        <taxon>Oryzoideae</taxon>
        <taxon>Oryzeae</taxon>
        <taxon>Zizaniinae</taxon>
        <taxon>Zizania</taxon>
    </lineage>
</organism>
<dbReference type="InterPro" id="IPR001645">
    <property type="entry name" value="Folylpolyglutamate_synth"/>
</dbReference>
<protein>
    <recommendedName>
        <fullName evidence="6">Folylpolyglutamate synthase</fullName>
    </recommendedName>
</protein>
<keyword evidence="3" id="KW-0067">ATP-binding</keyword>
<keyword evidence="5" id="KW-1185">Reference proteome</keyword>
<evidence type="ECO:0000313" key="4">
    <source>
        <dbReference type="EMBL" id="KAG8095805.1"/>
    </source>
</evidence>
<evidence type="ECO:0000256" key="2">
    <source>
        <dbReference type="ARBA" id="ARBA00022741"/>
    </source>
</evidence>
<dbReference type="OrthoDB" id="5212574at2759"/>
<dbReference type="AlphaFoldDB" id="A0A8J5WQL2"/>
<evidence type="ECO:0008006" key="6">
    <source>
        <dbReference type="Google" id="ProtNLM"/>
    </source>
</evidence>
<dbReference type="PANTHER" id="PTHR11136">
    <property type="entry name" value="FOLYLPOLYGLUTAMATE SYNTHASE-RELATED"/>
    <property type="match status" value="1"/>
</dbReference>
<evidence type="ECO:0000256" key="3">
    <source>
        <dbReference type="ARBA" id="ARBA00022840"/>
    </source>
</evidence>